<dbReference type="EMBL" id="KK914504">
    <property type="protein sequence ID" value="KDP34809.1"/>
    <property type="molecule type" value="Genomic_DNA"/>
</dbReference>
<dbReference type="OrthoDB" id="1305100at2759"/>
<feature type="compositionally biased region" description="Basic and acidic residues" evidence="1">
    <location>
        <begin position="115"/>
        <end position="131"/>
    </location>
</feature>
<gene>
    <name evidence="3" type="ORF">JCGZ_10589</name>
</gene>
<evidence type="ECO:0000256" key="1">
    <source>
        <dbReference type="SAM" id="MobiDB-lite"/>
    </source>
</evidence>
<name>A0A067KSK6_JATCU</name>
<proteinExistence type="predicted"/>
<feature type="chain" id="PRO_5001639839" description="Myb/SANT-like domain-containing protein" evidence="2">
    <location>
        <begin position="23"/>
        <end position="131"/>
    </location>
</feature>
<evidence type="ECO:0000313" key="4">
    <source>
        <dbReference type="Proteomes" id="UP000027138"/>
    </source>
</evidence>
<protein>
    <recommendedName>
        <fullName evidence="5">Myb/SANT-like domain-containing protein</fullName>
    </recommendedName>
</protein>
<organism evidence="3 4">
    <name type="scientific">Jatropha curcas</name>
    <name type="common">Barbados nut</name>
    <dbReference type="NCBI Taxonomy" id="180498"/>
    <lineage>
        <taxon>Eukaryota</taxon>
        <taxon>Viridiplantae</taxon>
        <taxon>Streptophyta</taxon>
        <taxon>Embryophyta</taxon>
        <taxon>Tracheophyta</taxon>
        <taxon>Spermatophyta</taxon>
        <taxon>Magnoliopsida</taxon>
        <taxon>eudicotyledons</taxon>
        <taxon>Gunneridae</taxon>
        <taxon>Pentapetalae</taxon>
        <taxon>rosids</taxon>
        <taxon>fabids</taxon>
        <taxon>Malpighiales</taxon>
        <taxon>Euphorbiaceae</taxon>
        <taxon>Crotonoideae</taxon>
        <taxon>Jatropheae</taxon>
        <taxon>Jatropha</taxon>
    </lineage>
</organism>
<evidence type="ECO:0008006" key="5">
    <source>
        <dbReference type="Google" id="ProtNLM"/>
    </source>
</evidence>
<feature type="region of interest" description="Disordered" evidence="1">
    <location>
        <begin position="93"/>
        <end position="131"/>
    </location>
</feature>
<evidence type="ECO:0000256" key="2">
    <source>
        <dbReference type="SAM" id="SignalP"/>
    </source>
</evidence>
<evidence type="ECO:0000313" key="3">
    <source>
        <dbReference type="EMBL" id="KDP34809.1"/>
    </source>
</evidence>
<accession>A0A067KSK6</accession>
<feature type="signal peptide" evidence="2">
    <location>
        <begin position="1"/>
        <end position="22"/>
    </location>
</feature>
<dbReference type="AlphaFoldDB" id="A0A067KSK6"/>
<dbReference type="Proteomes" id="UP000027138">
    <property type="component" value="Unassembled WGS sequence"/>
</dbReference>
<sequence length="131" mass="15448">MLSSNYISLMFFFFSIYPSSRAARQILRIIKLQLHKEGYTWDAVPQEARDFYWEEFQKHFIWDEAITAMLKVAWEKICADRYADFTFRMRRSDDTLVTPPGTTAHPASTPPGDPTSDRADEQHRRFDFGPF</sequence>
<keyword evidence="4" id="KW-1185">Reference proteome</keyword>
<keyword evidence="2" id="KW-0732">Signal</keyword>
<reference evidence="3 4" key="1">
    <citation type="journal article" date="2014" name="PLoS ONE">
        <title>Global Analysis of Gene Expression Profiles in Physic Nut (Jatropha curcas L.) Seedlings Exposed to Salt Stress.</title>
        <authorList>
            <person name="Zhang L."/>
            <person name="Zhang C."/>
            <person name="Wu P."/>
            <person name="Chen Y."/>
            <person name="Li M."/>
            <person name="Jiang H."/>
            <person name="Wu G."/>
        </authorList>
    </citation>
    <scope>NUCLEOTIDE SEQUENCE [LARGE SCALE GENOMIC DNA]</scope>
    <source>
        <strain evidence="4">cv. GZQX0401</strain>
        <tissue evidence="3">Young leaves</tissue>
    </source>
</reference>